<evidence type="ECO:0000313" key="4">
    <source>
        <dbReference type="Proteomes" id="UP000835052"/>
    </source>
</evidence>
<sequence>MARVTYPSLCGTAGDFEVVATVREKSILKCDRPRKTCALGYAKALEQAGQKQEMIVRVEIAETSNSAALDKLGAVLFLHGARKSSTTITERGVMIYAPYTLDQRHSDDVQFFGIAMWGKRLPFLLFLCTTAVFAELKKLEDSHCQTGMTAAEKQLSGRTEPTIYTENGVLCSIPLPFTFKAFYRSSRGFDFRFHRAINFDKNNNVVSSGLKKCSENGDCGDGNYCDDVYNVIYPTKKEPNMRLCFKAPDMGGKPVIDPKALGFRPCSDVCVPGSVLCFHPQGHLFNIQDNDKTLGMCVEVSPKSCKLSSECPAGENCMQAKPSGFEPIIPIHVCADPKAPPPNPDEDPTTKKPTTSRTTTEEPEESTDEDYETESTTDPYEYETETIANSEEAESTTDPYEYETETIIVPSENETSSAKPNSGSSSGVENSSTSGAILIISAENSTSFFLVEPNGTTFEATSQEKSTTASPAKPSVTTPKVTPREKKTTPPSTKPPVTTPKAIPQEKSTTAPSTKPPITTPKATTQEKSNNSSSVKPSAAPRLSTETTSRTKPPVSLEGSSTPQLIKLLPTKPNAVFAEFSQKSNTTVPVKPAATKPSAIFRSFSLKPNTTNPTNSSATSQRGIIWIPKGVNKTQTAFGSLASKNNSFTDPRISLNILTTISSSVFDGYAATSSNKKNLNEENKKKDENSLIIFIAIAGLVGLLAVVGATVGFVVWHRKKDEEDKEVPRATPKIKGESTMENAKSTLEAKTKAAPEKTKSVSKSTKSKTLSKSAEQIKSKSAEITKPK</sequence>
<gene>
    <name evidence="3" type="ORF">CAUJ_LOCUS7350</name>
</gene>
<feature type="compositionally biased region" description="Basic and acidic residues" evidence="1">
    <location>
        <begin position="747"/>
        <end position="759"/>
    </location>
</feature>
<feature type="compositionally biased region" description="Acidic residues" evidence="1">
    <location>
        <begin position="361"/>
        <end position="384"/>
    </location>
</feature>
<feature type="compositionally biased region" description="Basic and acidic residues" evidence="1">
    <location>
        <begin position="721"/>
        <end position="738"/>
    </location>
</feature>
<comment type="caution">
    <text evidence="3">The sequence shown here is derived from an EMBL/GenBank/DDBJ whole genome shotgun (WGS) entry which is preliminary data.</text>
</comment>
<reference evidence="3" key="1">
    <citation type="submission" date="2020-10" db="EMBL/GenBank/DDBJ databases">
        <authorList>
            <person name="Kikuchi T."/>
        </authorList>
    </citation>
    <scope>NUCLEOTIDE SEQUENCE</scope>
    <source>
        <strain evidence="3">NKZ352</strain>
    </source>
</reference>
<feature type="compositionally biased region" description="Polar residues" evidence="1">
    <location>
        <begin position="459"/>
        <end position="480"/>
    </location>
</feature>
<dbReference type="EMBL" id="CAJGYM010000021">
    <property type="protein sequence ID" value="CAD6191431.1"/>
    <property type="molecule type" value="Genomic_DNA"/>
</dbReference>
<keyword evidence="2" id="KW-0472">Membrane</keyword>
<name>A0A8S1H9M9_9PELO</name>
<proteinExistence type="predicted"/>
<evidence type="ECO:0000313" key="3">
    <source>
        <dbReference type="EMBL" id="CAD6191431.1"/>
    </source>
</evidence>
<keyword evidence="2" id="KW-1133">Transmembrane helix</keyword>
<feature type="compositionally biased region" description="Low complexity" evidence="1">
    <location>
        <begin position="761"/>
        <end position="773"/>
    </location>
</feature>
<dbReference type="AlphaFoldDB" id="A0A8S1H9M9"/>
<organism evidence="3 4">
    <name type="scientific">Caenorhabditis auriculariae</name>
    <dbReference type="NCBI Taxonomy" id="2777116"/>
    <lineage>
        <taxon>Eukaryota</taxon>
        <taxon>Metazoa</taxon>
        <taxon>Ecdysozoa</taxon>
        <taxon>Nematoda</taxon>
        <taxon>Chromadorea</taxon>
        <taxon>Rhabditida</taxon>
        <taxon>Rhabditina</taxon>
        <taxon>Rhabditomorpha</taxon>
        <taxon>Rhabditoidea</taxon>
        <taxon>Rhabditidae</taxon>
        <taxon>Peloderinae</taxon>
        <taxon>Caenorhabditis</taxon>
    </lineage>
</organism>
<feature type="region of interest" description="Disordered" evidence="1">
    <location>
        <begin position="721"/>
        <end position="788"/>
    </location>
</feature>
<feature type="transmembrane region" description="Helical" evidence="2">
    <location>
        <begin position="691"/>
        <end position="716"/>
    </location>
</feature>
<feature type="compositionally biased region" description="Basic and acidic residues" evidence="1">
    <location>
        <begin position="775"/>
        <end position="788"/>
    </location>
</feature>
<dbReference type="Proteomes" id="UP000835052">
    <property type="component" value="Unassembled WGS sequence"/>
</dbReference>
<keyword evidence="4" id="KW-1185">Reference proteome</keyword>
<keyword evidence="2" id="KW-0812">Transmembrane</keyword>
<feature type="region of interest" description="Disordered" evidence="1">
    <location>
        <begin position="459"/>
        <end position="564"/>
    </location>
</feature>
<protein>
    <submittedName>
        <fullName evidence="3">Uncharacterized protein</fullName>
    </submittedName>
</protein>
<feature type="compositionally biased region" description="Polar residues" evidence="1">
    <location>
        <begin position="526"/>
        <end position="536"/>
    </location>
</feature>
<evidence type="ECO:0000256" key="2">
    <source>
        <dbReference type="SAM" id="Phobius"/>
    </source>
</evidence>
<feature type="compositionally biased region" description="Low complexity" evidence="1">
    <location>
        <begin position="416"/>
        <end position="431"/>
    </location>
</feature>
<feature type="region of interest" description="Disordered" evidence="1">
    <location>
        <begin position="332"/>
        <end position="431"/>
    </location>
</feature>
<feature type="compositionally biased region" description="Low complexity" evidence="1">
    <location>
        <begin position="499"/>
        <end position="513"/>
    </location>
</feature>
<evidence type="ECO:0000256" key="1">
    <source>
        <dbReference type="SAM" id="MobiDB-lite"/>
    </source>
</evidence>
<feature type="compositionally biased region" description="Acidic residues" evidence="1">
    <location>
        <begin position="391"/>
        <end position="404"/>
    </location>
</feature>
<accession>A0A8S1H9M9</accession>